<organism evidence="1 2">
    <name type="scientific">Catenuloplanes atrovinosus</name>
    <dbReference type="NCBI Taxonomy" id="137266"/>
    <lineage>
        <taxon>Bacteria</taxon>
        <taxon>Bacillati</taxon>
        <taxon>Actinomycetota</taxon>
        <taxon>Actinomycetes</taxon>
        <taxon>Micromonosporales</taxon>
        <taxon>Micromonosporaceae</taxon>
        <taxon>Catenuloplanes</taxon>
    </lineage>
</organism>
<reference evidence="1" key="1">
    <citation type="submission" date="2023-07" db="EMBL/GenBank/DDBJ databases">
        <title>Sequencing the genomes of 1000 actinobacteria strains.</title>
        <authorList>
            <person name="Klenk H.-P."/>
        </authorList>
    </citation>
    <scope>NUCLEOTIDE SEQUENCE</scope>
    <source>
        <strain evidence="1">DSM 44707</strain>
    </source>
</reference>
<protein>
    <submittedName>
        <fullName evidence="1">Uncharacterized protein</fullName>
    </submittedName>
</protein>
<name>A0AAE3YQ60_9ACTN</name>
<keyword evidence="2" id="KW-1185">Reference proteome</keyword>
<proteinExistence type="predicted"/>
<dbReference type="Proteomes" id="UP001183643">
    <property type="component" value="Unassembled WGS sequence"/>
</dbReference>
<evidence type="ECO:0000313" key="1">
    <source>
        <dbReference type="EMBL" id="MDR7276595.1"/>
    </source>
</evidence>
<gene>
    <name evidence="1" type="ORF">J2S41_003373</name>
</gene>
<comment type="caution">
    <text evidence="1">The sequence shown here is derived from an EMBL/GenBank/DDBJ whole genome shotgun (WGS) entry which is preliminary data.</text>
</comment>
<accession>A0AAE3YQ60</accession>
<dbReference type="AlphaFoldDB" id="A0AAE3YQ60"/>
<dbReference type="EMBL" id="JAVDYB010000001">
    <property type="protein sequence ID" value="MDR7276595.1"/>
    <property type="molecule type" value="Genomic_DNA"/>
</dbReference>
<evidence type="ECO:0000313" key="2">
    <source>
        <dbReference type="Proteomes" id="UP001183643"/>
    </source>
</evidence>
<sequence>MSFVSVAPVLGLFVAGHTYPVKGIATTGLR</sequence>